<name>A0A7W7WKW1_9ACTN</name>
<dbReference type="RefSeq" id="WP_184923054.1">
    <property type="nucleotide sequence ID" value="NZ_JACHJR010000001.1"/>
</dbReference>
<feature type="domain" description="DUF4328" evidence="3">
    <location>
        <begin position="70"/>
        <end position="226"/>
    </location>
</feature>
<sequence>MYPDPLTNPQPQPQPWQAPPMAWSAPYRSPRALGITASVLLGVVALFDVLDAAAALAARGQYQELVGEPALSGDVVVNAELVSVVTGMLGMAAMLATGVVFICWFLRVRKNAELLAPQLRQRRSPGWAGWGWFVPVVSIWFPFQIAQDSWRAAAPEGTPKASEKLLGFWWAAWLLSLTVGRVDGQLYVKAETAEAYVTSFGVTAVSDGLELVAAVLAILVVRRLTARQDAAAARLAAAPYWPQV</sequence>
<dbReference type="AlphaFoldDB" id="A0A7W7WKW1"/>
<keyword evidence="2" id="KW-1133">Transmembrane helix</keyword>
<dbReference type="Proteomes" id="UP000573327">
    <property type="component" value="Unassembled WGS sequence"/>
</dbReference>
<dbReference type="EMBL" id="JACHJR010000001">
    <property type="protein sequence ID" value="MBB4951237.1"/>
    <property type="molecule type" value="Genomic_DNA"/>
</dbReference>
<comment type="caution">
    <text evidence="4">The sequence shown here is derived from an EMBL/GenBank/DDBJ whole genome shotgun (WGS) entry which is preliminary data.</text>
</comment>
<keyword evidence="2" id="KW-0812">Transmembrane</keyword>
<feature type="transmembrane region" description="Helical" evidence="2">
    <location>
        <begin position="32"/>
        <end position="58"/>
    </location>
</feature>
<keyword evidence="5" id="KW-1185">Reference proteome</keyword>
<dbReference type="InterPro" id="IPR025565">
    <property type="entry name" value="DUF4328"/>
</dbReference>
<protein>
    <recommendedName>
        <fullName evidence="3">DUF4328 domain-containing protein</fullName>
    </recommendedName>
</protein>
<reference evidence="4 5" key="1">
    <citation type="submission" date="2020-08" db="EMBL/GenBank/DDBJ databases">
        <title>Sequencing the genomes of 1000 actinobacteria strains.</title>
        <authorList>
            <person name="Klenk H.-P."/>
        </authorList>
    </citation>
    <scope>NUCLEOTIDE SEQUENCE [LARGE SCALE GENOMIC DNA]</scope>
    <source>
        <strain evidence="4 5">DSM 44786</strain>
    </source>
</reference>
<evidence type="ECO:0000313" key="4">
    <source>
        <dbReference type="EMBL" id="MBB4951237.1"/>
    </source>
</evidence>
<evidence type="ECO:0000256" key="2">
    <source>
        <dbReference type="SAM" id="Phobius"/>
    </source>
</evidence>
<feature type="region of interest" description="Disordered" evidence="1">
    <location>
        <begin position="1"/>
        <end position="20"/>
    </location>
</feature>
<feature type="compositionally biased region" description="Pro residues" evidence="1">
    <location>
        <begin position="1"/>
        <end position="18"/>
    </location>
</feature>
<gene>
    <name evidence="4" type="ORF">F4556_006772</name>
</gene>
<evidence type="ECO:0000259" key="3">
    <source>
        <dbReference type="Pfam" id="PF14219"/>
    </source>
</evidence>
<accession>A0A7W7WKW1</accession>
<evidence type="ECO:0000256" key="1">
    <source>
        <dbReference type="SAM" id="MobiDB-lite"/>
    </source>
</evidence>
<evidence type="ECO:0000313" key="5">
    <source>
        <dbReference type="Proteomes" id="UP000573327"/>
    </source>
</evidence>
<keyword evidence="2" id="KW-0472">Membrane</keyword>
<feature type="transmembrane region" description="Helical" evidence="2">
    <location>
        <begin position="127"/>
        <end position="145"/>
    </location>
</feature>
<organism evidence="4 5">
    <name type="scientific">Kitasatospora gansuensis</name>
    <dbReference type="NCBI Taxonomy" id="258050"/>
    <lineage>
        <taxon>Bacteria</taxon>
        <taxon>Bacillati</taxon>
        <taxon>Actinomycetota</taxon>
        <taxon>Actinomycetes</taxon>
        <taxon>Kitasatosporales</taxon>
        <taxon>Streptomycetaceae</taxon>
        <taxon>Kitasatospora</taxon>
    </lineage>
</organism>
<feature type="transmembrane region" description="Helical" evidence="2">
    <location>
        <begin position="81"/>
        <end position="106"/>
    </location>
</feature>
<proteinExistence type="predicted"/>
<dbReference type="Pfam" id="PF14219">
    <property type="entry name" value="DUF4328"/>
    <property type="match status" value="1"/>
</dbReference>